<dbReference type="Gene3D" id="3.40.50.300">
    <property type="entry name" value="P-loop containing nucleotide triphosphate hydrolases"/>
    <property type="match status" value="1"/>
</dbReference>
<gene>
    <name evidence="2" type="ORF">ATNIH1004_009437</name>
</gene>
<dbReference type="Proteomes" id="UP000324241">
    <property type="component" value="Unassembled WGS sequence"/>
</dbReference>
<evidence type="ECO:0000313" key="2">
    <source>
        <dbReference type="EMBL" id="KAA8642685.1"/>
    </source>
</evidence>
<dbReference type="OrthoDB" id="4502122at2759"/>
<proteinExistence type="predicted"/>
<accession>A0A5M9M6N0</accession>
<dbReference type="GeneID" id="54332139"/>
<reference evidence="2 3" key="1">
    <citation type="submission" date="2019-08" db="EMBL/GenBank/DDBJ databases">
        <title>The genome sequence of a newly discovered highly antifungal drug resistant Aspergillus species, Aspergillus tanneri NIH 1004.</title>
        <authorList>
            <person name="Mounaud S."/>
            <person name="Singh I."/>
            <person name="Joardar V."/>
            <person name="Pakala S."/>
            <person name="Pakala S."/>
            <person name="Venepally P."/>
            <person name="Chung J.K."/>
            <person name="Losada L."/>
            <person name="Nierman W.C."/>
        </authorList>
    </citation>
    <scope>NUCLEOTIDE SEQUENCE [LARGE SCALE GENOMIC DNA]</scope>
    <source>
        <strain evidence="2 3">NIH1004</strain>
    </source>
</reference>
<feature type="compositionally biased region" description="Low complexity" evidence="1">
    <location>
        <begin position="245"/>
        <end position="257"/>
    </location>
</feature>
<sequence length="397" mass="44940">MDEDQWMEAIVDEQATHSPHGGHDIRPGYHGAPWDHRPPPGHVSLTSAPVVVFIRERIQRVSTGKVIIYANVVRQVVDIAQELQCEAYYSRQIDKPSILQRFTQGQTRCIIHVGMPRSLLDYTQESGCAGRDGEASEAIIIQPEGSQHPGLDTSPTIPHWWRNIWITVDRYQRQYCQDQNPEEVPCDGCHPDWHSVSIVKAEGSMVDLVIIESPPLSHPNYIRSSPGGGSDSPTYSPPSIKIDYPSSSNASPASFQSQPPWIDVAEQQRQRIQVQRQAAVDSQQRTQDAQQWLDKEFIKSQAPQWQRQCYICTVQGHAWNKHDLYSCRGPASQTAKQWMVEIRQKIRYAQFSACFRCGMPQSICNRWQVGSQATCAYHDVLIPITAAMVYGPWAEQV</sequence>
<protein>
    <submittedName>
        <fullName evidence="2">Uncharacterized protein</fullName>
    </submittedName>
</protein>
<dbReference type="SUPFAM" id="SSF52540">
    <property type="entry name" value="P-loop containing nucleoside triphosphate hydrolases"/>
    <property type="match status" value="1"/>
</dbReference>
<feature type="region of interest" description="Disordered" evidence="1">
    <location>
        <begin position="220"/>
        <end position="257"/>
    </location>
</feature>
<dbReference type="RefSeq" id="XP_033422047.1">
    <property type="nucleotide sequence ID" value="XM_033574029.1"/>
</dbReference>
<organism evidence="2 3">
    <name type="scientific">Aspergillus tanneri</name>
    <dbReference type="NCBI Taxonomy" id="1220188"/>
    <lineage>
        <taxon>Eukaryota</taxon>
        <taxon>Fungi</taxon>
        <taxon>Dikarya</taxon>
        <taxon>Ascomycota</taxon>
        <taxon>Pezizomycotina</taxon>
        <taxon>Eurotiomycetes</taxon>
        <taxon>Eurotiomycetidae</taxon>
        <taxon>Eurotiales</taxon>
        <taxon>Aspergillaceae</taxon>
        <taxon>Aspergillus</taxon>
        <taxon>Aspergillus subgen. Circumdati</taxon>
    </lineage>
</organism>
<dbReference type="AlphaFoldDB" id="A0A5M9M6N0"/>
<dbReference type="EMBL" id="QUQM01000005">
    <property type="protein sequence ID" value="KAA8642685.1"/>
    <property type="molecule type" value="Genomic_DNA"/>
</dbReference>
<evidence type="ECO:0000256" key="1">
    <source>
        <dbReference type="SAM" id="MobiDB-lite"/>
    </source>
</evidence>
<evidence type="ECO:0000313" key="3">
    <source>
        <dbReference type="Proteomes" id="UP000324241"/>
    </source>
</evidence>
<comment type="caution">
    <text evidence="2">The sequence shown here is derived from an EMBL/GenBank/DDBJ whole genome shotgun (WGS) entry which is preliminary data.</text>
</comment>
<dbReference type="InterPro" id="IPR027417">
    <property type="entry name" value="P-loop_NTPase"/>
</dbReference>
<name>A0A5M9M6N0_9EURO</name>